<dbReference type="AlphaFoldDB" id="A0A4R2JR67"/>
<comment type="caution">
    <text evidence="2">The sequence shown here is derived from an EMBL/GenBank/DDBJ whole genome shotgun (WGS) entry which is preliminary data.</text>
</comment>
<organism evidence="2 3">
    <name type="scientific">Actinocrispum wychmicini</name>
    <dbReference type="NCBI Taxonomy" id="1213861"/>
    <lineage>
        <taxon>Bacteria</taxon>
        <taxon>Bacillati</taxon>
        <taxon>Actinomycetota</taxon>
        <taxon>Actinomycetes</taxon>
        <taxon>Pseudonocardiales</taxon>
        <taxon>Pseudonocardiaceae</taxon>
        <taxon>Actinocrispum</taxon>
    </lineage>
</organism>
<accession>A0A4R2JR67</accession>
<evidence type="ECO:0000313" key="3">
    <source>
        <dbReference type="Proteomes" id="UP000295680"/>
    </source>
</evidence>
<name>A0A4R2JR67_9PSEU</name>
<proteinExistence type="predicted"/>
<keyword evidence="1" id="KW-0472">Membrane</keyword>
<feature type="transmembrane region" description="Helical" evidence="1">
    <location>
        <begin position="6"/>
        <end position="24"/>
    </location>
</feature>
<evidence type="ECO:0000313" key="2">
    <source>
        <dbReference type="EMBL" id="TCO62753.1"/>
    </source>
</evidence>
<keyword evidence="3" id="KW-1185">Reference proteome</keyword>
<dbReference type="Proteomes" id="UP000295680">
    <property type="component" value="Unassembled WGS sequence"/>
</dbReference>
<gene>
    <name evidence="2" type="ORF">EV192_102892</name>
</gene>
<protein>
    <submittedName>
        <fullName evidence="2">Uncharacterized protein</fullName>
    </submittedName>
</protein>
<keyword evidence="1" id="KW-1133">Transmembrane helix</keyword>
<keyword evidence="1" id="KW-0812">Transmembrane</keyword>
<reference evidence="2 3" key="1">
    <citation type="submission" date="2019-03" db="EMBL/GenBank/DDBJ databases">
        <title>Genomic Encyclopedia of Type Strains, Phase IV (KMG-IV): sequencing the most valuable type-strain genomes for metagenomic binning, comparative biology and taxonomic classification.</title>
        <authorList>
            <person name="Goeker M."/>
        </authorList>
    </citation>
    <scope>NUCLEOTIDE SEQUENCE [LARGE SCALE GENOMIC DNA]</scope>
    <source>
        <strain evidence="2 3">DSM 45934</strain>
    </source>
</reference>
<dbReference type="EMBL" id="SLWS01000002">
    <property type="protein sequence ID" value="TCO62753.1"/>
    <property type="molecule type" value="Genomic_DNA"/>
</dbReference>
<evidence type="ECO:0000256" key="1">
    <source>
        <dbReference type="SAM" id="Phobius"/>
    </source>
</evidence>
<sequence length="44" mass="4494">MTTKISLTAGYAVVMAFVAVLGVLGRCQIGEYLFGCRQAGAVAG</sequence>